<comment type="subunit">
    <text evidence="11">The complex is composed of two ATP-binding proteins (GltL), two transmembrane proteins (GltJ and GltK) and a solute-binding protein (GltI).</text>
</comment>
<protein>
    <recommendedName>
        <fullName evidence="12">Glutamate/aspartate import permease protein GltK</fullName>
    </recommendedName>
</protein>
<dbReference type="SUPFAM" id="SSF161098">
    <property type="entry name" value="MetI-like"/>
    <property type="match status" value="1"/>
</dbReference>
<dbReference type="Gene3D" id="1.10.3720.10">
    <property type="entry name" value="MetI-like"/>
    <property type="match status" value="1"/>
</dbReference>
<evidence type="ECO:0000313" key="16">
    <source>
        <dbReference type="Proteomes" id="UP000250079"/>
    </source>
</evidence>
<evidence type="ECO:0000256" key="12">
    <source>
        <dbReference type="ARBA" id="ARBA00073645"/>
    </source>
</evidence>
<comment type="similarity">
    <text evidence="3">Belongs to the binding-protein-dependent transport system permease family. HisMQ subfamily.</text>
</comment>
<dbReference type="PANTHER" id="PTHR30614">
    <property type="entry name" value="MEMBRANE COMPONENT OF AMINO ACID ABC TRANSPORTER"/>
    <property type="match status" value="1"/>
</dbReference>
<evidence type="ECO:0000256" key="1">
    <source>
        <dbReference type="ARBA" id="ARBA00003159"/>
    </source>
</evidence>
<dbReference type="Proteomes" id="UP000250079">
    <property type="component" value="Chromosome"/>
</dbReference>
<evidence type="ECO:0000256" key="4">
    <source>
        <dbReference type="ARBA" id="ARBA00022448"/>
    </source>
</evidence>
<comment type="function">
    <text evidence="1">Part of the binding-protein-dependent transport system for glutamine; probably responsible for the translocation of the substrate across the membrane.</text>
</comment>
<comment type="subcellular location">
    <subcellularLocation>
        <location evidence="2">Cell inner membrane</location>
        <topology evidence="2">Multi-pass membrane protein</topology>
    </subcellularLocation>
    <subcellularLocation>
        <location evidence="13">Cell membrane</location>
        <topology evidence="13">Multi-pass membrane protein</topology>
    </subcellularLocation>
</comment>
<evidence type="ECO:0000256" key="10">
    <source>
        <dbReference type="ARBA" id="ARBA00060298"/>
    </source>
</evidence>
<evidence type="ECO:0000256" key="6">
    <source>
        <dbReference type="ARBA" id="ARBA00022692"/>
    </source>
</evidence>
<feature type="transmembrane region" description="Helical" evidence="13">
    <location>
        <begin position="53"/>
        <end position="80"/>
    </location>
</feature>
<dbReference type="InterPro" id="IPR000515">
    <property type="entry name" value="MetI-like"/>
</dbReference>
<dbReference type="InterPro" id="IPR043429">
    <property type="entry name" value="ArtM/GltK/GlnP/TcyL/YhdX-like"/>
</dbReference>
<dbReference type="InterPro" id="IPR010065">
    <property type="entry name" value="AA_ABC_transptr_permease_3TM"/>
</dbReference>
<gene>
    <name evidence="15" type="primary">artQ</name>
    <name evidence="15" type="ORF">IMCC3135_21505</name>
</gene>
<accession>A0A2Z2NX94</accession>
<evidence type="ECO:0000256" key="3">
    <source>
        <dbReference type="ARBA" id="ARBA00010072"/>
    </source>
</evidence>
<dbReference type="KEGG" id="gai:IMCC3135_21505"/>
<dbReference type="Pfam" id="PF00528">
    <property type="entry name" value="BPD_transp_1"/>
    <property type="match status" value="1"/>
</dbReference>
<comment type="function">
    <text evidence="10">Part of the ABC transporter complex GltIJKL involved in glutamate and aspartate uptake. Probably responsible for the translocation of the substrate across the membrane.</text>
</comment>
<keyword evidence="4 13" id="KW-0813">Transport</keyword>
<sequence>MKDRLDVPSVRLRTLSWLLLLPLLSGCAGELQWYVVSPATEAGRANLMFMLAGFKYTLLLSMTAIVISIVVGLLVALPGLSKNPFARGFNRVYVEIVRAVPLLVLILWVYYGLPIMLGVAINVFWAGVLALALSDSAFEAEIFRSGIQSIDKGQIEAADTLGLGYIDRMRYVVLPQAVRRVLPPLGNQLVYMLKMSSLVSVIGMEELTRRANELVTAEYRPLETYSILMLEYLVLILIVSAGVRWLERRLSNRDER</sequence>
<dbReference type="PANTHER" id="PTHR30614:SF20">
    <property type="entry name" value="GLUTAMINE TRANSPORT SYSTEM PERMEASE PROTEIN GLNP"/>
    <property type="match status" value="1"/>
</dbReference>
<organism evidence="15 16">
    <name type="scientific">Granulosicoccus antarcticus IMCC3135</name>
    <dbReference type="NCBI Taxonomy" id="1192854"/>
    <lineage>
        <taxon>Bacteria</taxon>
        <taxon>Pseudomonadati</taxon>
        <taxon>Pseudomonadota</taxon>
        <taxon>Gammaproteobacteria</taxon>
        <taxon>Chromatiales</taxon>
        <taxon>Granulosicoccaceae</taxon>
        <taxon>Granulosicoccus</taxon>
    </lineage>
</organism>
<keyword evidence="7" id="KW-0029">Amino-acid transport</keyword>
<feature type="domain" description="ABC transmembrane type-1" evidence="14">
    <location>
        <begin position="54"/>
        <end position="240"/>
    </location>
</feature>
<feature type="transmembrane region" description="Helical" evidence="13">
    <location>
        <begin position="225"/>
        <end position="246"/>
    </location>
</feature>
<evidence type="ECO:0000256" key="5">
    <source>
        <dbReference type="ARBA" id="ARBA00022475"/>
    </source>
</evidence>
<dbReference type="GO" id="GO:0022857">
    <property type="term" value="F:transmembrane transporter activity"/>
    <property type="evidence" value="ECO:0007669"/>
    <property type="project" value="InterPro"/>
</dbReference>
<dbReference type="CDD" id="cd06261">
    <property type="entry name" value="TM_PBP2"/>
    <property type="match status" value="1"/>
</dbReference>
<evidence type="ECO:0000313" key="15">
    <source>
        <dbReference type="EMBL" id="ASJ74378.1"/>
    </source>
</evidence>
<evidence type="ECO:0000256" key="13">
    <source>
        <dbReference type="RuleBase" id="RU363032"/>
    </source>
</evidence>
<keyword evidence="16" id="KW-1185">Reference proteome</keyword>
<name>A0A2Z2NX94_9GAMM</name>
<feature type="transmembrane region" description="Helical" evidence="13">
    <location>
        <begin position="92"/>
        <end position="111"/>
    </location>
</feature>
<dbReference type="FunFam" id="1.10.3720.10:FF:000006">
    <property type="entry name" value="Glutamate/aspartate ABC transporter, permease protein GltK"/>
    <property type="match status" value="1"/>
</dbReference>
<dbReference type="EMBL" id="CP018632">
    <property type="protein sequence ID" value="ASJ74378.1"/>
    <property type="molecule type" value="Genomic_DNA"/>
</dbReference>
<dbReference type="PROSITE" id="PS50928">
    <property type="entry name" value="ABC_TM1"/>
    <property type="match status" value="1"/>
</dbReference>
<dbReference type="GO" id="GO:0006865">
    <property type="term" value="P:amino acid transport"/>
    <property type="evidence" value="ECO:0007669"/>
    <property type="project" value="UniProtKB-KW"/>
</dbReference>
<keyword evidence="5" id="KW-1003">Cell membrane</keyword>
<reference evidence="15 16" key="1">
    <citation type="submission" date="2016-12" db="EMBL/GenBank/DDBJ databases">
        <authorList>
            <person name="Song W.-J."/>
            <person name="Kurnit D.M."/>
        </authorList>
    </citation>
    <scope>NUCLEOTIDE SEQUENCE [LARGE SCALE GENOMIC DNA]</scope>
    <source>
        <strain evidence="15 16">IMCC3135</strain>
    </source>
</reference>
<evidence type="ECO:0000256" key="11">
    <source>
        <dbReference type="ARBA" id="ARBA00062718"/>
    </source>
</evidence>
<evidence type="ECO:0000259" key="14">
    <source>
        <dbReference type="PROSITE" id="PS50928"/>
    </source>
</evidence>
<evidence type="ECO:0000256" key="7">
    <source>
        <dbReference type="ARBA" id="ARBA00022970"/>
    </source>
</evidence>
<dbReference type="RefSeq" id="WP_088919415.1">
    <property type="nucleotide sequence ID" value="NZ_CP018632.1"/>
</dbReference>
<dbReference type="InterPro" id="IPR035906">
    <property type="entry name" value="MetI-like_sf"/>
</dbReference>
<keyword evidence="6 13" id="KW-0812">Transmembrane</keyword>
<dbReference type="OrthoDB" id="9771188at2"/>
<evidence type="ECO:0000256" key="8">
    <source>
        <dbReference type="ARBA" id="ARBA00022989"/>
    </source>
</evidence>
<evidence type="ECO:0000256" key="2">
    <source>
        <dbReference type="ARBA" id="ARBA00004429"/>
    </source>
</evidence>
<dbReference type="GO" id="GO:0043190">
    <property type="term" value="C:ATP-binding cassette (ABC) transporter complex"/>
    <property type="evidence" value="ECO:0007669"/>
    <property type="project" value="InterPro"/>
</dbReference>
<dbReference type="AlphaFoldDB" id="A0A2Z2NX94"/>
<dbReference type="PROSITE" id="PS51257">
    <property type="entry name" value="PROKAR_LIPOPROTEIN"/>
    <property type="match status" value="1"/>
</dbReference>
<proteinExistence type="inferred from homology"/>
<evidence type="ECO:0000256" key="9">
    <source>
        <dbReference type="ARBA" id="ARBA00023136"/>
    </source>
</evidence>
<dbReference type="NCBIfam" id="TIGR01726">
    <property type="entry name" value="HEQRo_perm_3TM"/>
    <property type="match status" value="1"/>
</dbReference>
<keyword evidence="8 13" id="KW-1133">Transmembrane helix</keyword>
<keyword evidence="9 13" id="KW-0472">Membrane</keyword>